<dbReference type="InterPro" id="IPR007197">
    <property type="entry name" value="rSAM"/>
</dbReference>
<dbReference type="Proteomes" id="UP001595462">
    <property type="component" value="Unassembled WGS sequence"/>
</dbReference>
<name>A0ABV7EVL6_9GAMM</name>
<dbReference type="NCBIfam" id="TIGR00238">
    <property type="entry name" value="KamA family radical SAM protein"/>
    <property type="match status" value="1"/>
</dbReference>
<evidence type="ECO:0000256" key="11">
    <source>
        <dbReference type="ARBA" id="ARBA00023014"/>
    </source>
</evidence>
<evidence type="ECO:0000256" key="3">
    <source>
        <dbReference type="ARBA" id="ARBA00001966"/>
    </source>
</evidence>
<dbReference type="Gene3D" id="3.20.20.70">
    <property type="entry name" value="Aldolase class I"/>
    <property type="match status" value="1"/>
</dbReference>
<evidence type="ECO:0000256" key="2">
    <source>
        <dbReference type="ARBA" id="ARBA00001933"/>
    </source>
</evidence>
<dbReference type="PROSITE" id="PS51918">
    <property type="entry name" value="RADICAL_SAM"/>
    <property type="match status" value="1"/>
</dbReference>
<dbReference type="SFLD" id="SFLDF00314">
    <property type="entry name" value="L-lysine_2_3-aminomutase_(yjeK"/>
    <property type="match status" value="1"/>
</dbReference>
<accession>A0ABV7EVL6</accession>
<evidence type="ECO:0000256" key="8">
    <source>
        <dbReference type="ARBA" id="ARBA00022723"/>
    </source>
</evidence>
<dbReference type="EMBL" id="JBHRSS010000008">
    <property type="protein sequence ID" value="MFC3105647.1"/>
    <property type="molecule type" value="Genomic_DNA"/>
</dbReference>
<dbReference type="SFLD" id="SFLDG01070">
    <property type="entry name" value="PLP-dependent"/>
    <property type="match status" value="1"/>
</dbReference>
<dbReference type="InterPro" id="IPR003739">
    <property type="entry name" value="Lys_aminomutase/Glu_NH3_mut"/>
</dbReference>
<evidence type="ECO:0000256" key="5">
    <source>
        <dbReference type="ARBA" id="ARBA00022363"/>
    </source>
</evidence>
<evidence type="ECO:0000256" key="4">
    <source>
        <dbReference type="ARBA" id="ARBA00008703"/>
    </source>
</evidence>
<dbReference type="CDD" id="cd01335">
    <property type="entry name" value="Radical_SAM"/>
    <property type="match status" value="1"/>
</dbReference>
<dbReference type="InterPro" id="IPR013785">
    <property type="entry name" value="Aldolase_TIM"/>
</dbReference>
<dbReference type="Pfam" id="PF13353">
    <property type="entry name" value="Fer4_12"/>
    <property type="match status" value="1"/>
</dbReference>
<evidence type="ECO:0000313" key="16">
    <source>
        <dbReference type="Proteomes" id="UP001595462"/>
    </source>
</evidence>
<protein>
    <recommendedName>
        <fullName evidence="5">L-lysine 2,3-aminomutase</fullName>
    </recommendedName>
    <alternativeName>
        <fullName evidence="13">EF-P post-translational modification enzyme B</fullName>
    </alternativeName>
</protein>
<gene>
    <name evidence="15" type="primary">epmB</name>
    <name evidence="15" type="ORF">ACFOSU_17375</name>
</gene>
<dbReference type="PIRSF" id="PIRSF004911">
    <property type="entry name" value="DUF160"/>
    <property type="match status" value="1"/>
</dbReference>
<dbReference type="SFLD" id="SFLDS00029">
    <property type="entry name" value="Radical_SAM"/>
    <property type="match status" value="1"/>
</dbReference>
<evidence type="ECO:0000256" key="6">
    <source>
        <dbReference type="ARBA" id="ARBA00022485"/>
    </source>
</evidence>
<comment type="similarity">
    <text evidence="4">Belongs to the radical SAM superfamily. KamA family.</text>
</comment>
<comment type="catalytic activity">
    <reaction evidence="1">
        <text>L-lysine = D-beta-lysine</text>
        <dbReference type="Rhea" id="RHEA:44148"/>
        <dbReference type="ChEBI" id="CHEBI:32551"/>
        <dbReference type="ChEBI" id="CHEBI:84138"/>
    </reaction>
</comment>
<evidence type="ECO:0000313" key="15">
    <source>
        <dbReference type="EMBL" id="MFC3105647.1"/>
    </source>
</evidence>
<keyword evidence="12" id="KW-0413">Isomerase</keyword>
<comment type="cofactor">
    <cofactor evidence="3">
        <name>[4Fe-4S] cluster</name>
        <dbReference type="ChEBI" id="CHEBI:49883"/>
    </cofactor>
</comment>
<evidence type="ECO:0000256" key="12">
    <source>
        <dbReference type="ARBA" id="ARBA00023235"/>
    </source>
</evidence>
<comment type="cofactor">
    <cofactor evidence="2">
        <name>pyridoxal 5'-phosphate</name>
        <dbReference type="ChEBI" id="CHEBI:597326"/>
    </cofactor>
</comment>
<keyword evidence="7" id="KW-0949">S-adenosyl-L-methionine</keyword>
<dbReference type="RefSeq" id="WP_380691184.1">
    <property type="nucleotide sequence ID" value="NZ_JBHRSS010000008.1"/>
</dbReference>
<keyword evidence="6" id="KW-0004">4Fe-4S</keyword>
<dbReference type="InterPro" id="IPR022462">
    <property type="entry name" value="EpmB"/>
</dbReference>
<keyword evidence="16" id="KW-1185">Reference proteome</keyword>
<dbReference type="SUPFAM" id="SSF102114">
    <property type="entry name" value="Radical SAM enzymes"/>
    <property type="match status" value="1"/>
</dbReference>
<organism evidence="15 16">
    <name type="scientific">Salinisphaera aquimarina</name>
    <dbReference type="NCBI Taxonomy" id="2094031"/>
    <lineage>
        <taxon>Bacteria</taxon>
        <taxon>Pseudomonadati</taxon>
        <taxon>Pseudomonadota</taxon>
        <taxon>Gammaproteobacteria</taxon>
        <taxon>Salinisphaerales</taxon>
        <taxon>Salinisphaeraceae</taxon>
        <taxon>Salinisphaera</taxon>
    </lineage>
</organism>
<evidence type="ECO:0000259" key="14">
    <source>
        <dbReference type="PROSITE" id="PS51918"/>
    </source>
</evidence>
<comment type="caution">
    <text evidence="15">The sequence shown here is derived from an EMBL/GenBank/DDBJ whole genome shotgun (WGS) entry which is preliminary data.</text>
</comment>
<sequence>MSAPARKRVSLSQSAHSWQQAMREAITDADTLFERLQLPADQLPGARRAARLFPLRVPSGYVDRMARGDLADPLLRQVLPLDIEHAVAPGFTADAVGDGPSDLGDGVLHKYAGRALLITTGACAVHCRYCFRRHFDYAAHHAGGEHGRAAVAHIAADTSIHEVILSGGDPLSLSNTRLAALGRQLDEIRHVERLRLHTRTAVVLPERIDDGLVAWIASRPQRVVLVVHANHAREIDDHVAAAMARLSGAGAVLLNQAVLLRGVNDDAATLAALSERLFSVGVMPYYLHMLDRVAGTAHFEVDADRAQRVLDELAARLPGYLVPRLARETAGEGAKQVFGHRASAN</sequence>
<evidence type="ECO:0000256" key="10">
    <source>
        <dbReference type="ARBA" id="ARBA00023004"/>
    </source>
</evidence>
<dbReference type="NCBIfam" id="TIGR03821">
    <property type="entry name" value="EFP_modif_epmB"/>
    <property type="match status" value="1"/>
</dbReference>
<reference evidence="16" key="1">
    <citation type="journal article" date="2019" name="Int. J. Syst. Evol. Microbiol.">
        <title>The Global Catalogue of Microorganisms (GCM) 10K type strain sequencing project: providing services to taxonomists for standard genome sequencing and annotation.</title>
        <authorList>
            <consortium name="The Broad Institute Genomics Platform"/>
            <consortium name="The Broad Institute Genome Sequencing Center for Infectious Disease"/>
            <person name="Wu L."/>
            <person name="Ma J."/>
        </authorList>
    </citation>
    <scope>NUCLEOTIDE SEQUENCE [LARGE SCALE GENOMIC DNA]</scope>
    <source>
        <strain evidence="16">KCTC 52640</strain>
    </source>
</reference>
<keyword evidence="10" id="KW-0408">Iron</keyword>
<dbReference type="InterPro" id="IPR058240">
    <property type="entry name" value="rSAM_sf"/>
</dbReference>
<dbReference type="PANTHER" id="PTHR30538">
    <property type="entry name" value="LYSINE 2,3-AMINOMUTASE-RELATED"/>
    <property type="match status" value="1"/>
</dbReference>
<feature type="domain" description="Radical SAM core" evidence="14">
    <location>
        <begin position="109"/>
        <end position="332"/>
    </location>
</feature>
<proteinExistence type="inferred from homology"/>
<keyword evidence="9" id="KW-0663">Pyridoxal phosphate</keyword>
<evidence type="ECO:0000256" key="7">
    <source>
        <dbReference type="ARBA" id="ARBA00022691"/>
    </source>
</evidence>
<keyword evidence="11" id="KW-0411">Iron-sulfur</keyword>
<evidence type="ECO:0000256" key="13">
    <source>
        <dbReference type="ARBA" id="ARBA00030756"/>
    </source>
</evidence>
<keyword evidence="8" id="KW-0479">Metal-binding</keyword>
<dbReference type="PANTHER" id="PTHR30538:SF1">
    <property type="entry name" value="L-LYSINE 2,3-AMINOMUTASE"/>
    <property type="match status" value="1"/>
</dbReference>
<evidence type="ECO:0000256" key="9">
    <source>
        <dbReference type="ARBA" id="ARBA00022898"/>
    </source>
</evidence>
<evidence type="ECO:0000256" key="1">
    <source>
        <dbReference type="ARBA" id="ARBA00001352"/>
    </source>
</evidence>